<dbReference type="InterPro" id="IPR036525">
    <property type="entry name" value="Tubulin/FtsZ_GTPase_sf"/>
</dbReference>
<dbReference type="Pfam" id="PF23598">
    <property type="entry name" value="LRR_14"/>
    <property type="match status" value="1"/>
</dbReference>
<dbReference type="InterPro" id="IPR003008">
    <property type="entry name" value="Tubulin_FtsZ_GTPase"/>
</dbReference>
<dbReference type="InterPro" id="IPR055414">
    <property type="entry name" value="LRR_R13L4/SHOC2-like"/>
</dbReference>
<evidence type="ECO:0000313" key="15">
    <source>
        <dbReference type="EMBL" id="KAK8588890.1"/>
    </source>
</evidence>
<comment type="caution">
    <text evidence="15">The sequence shown here is derived from an EMBL/GenBank/DDBJ whole genome shotgun (WGS) entry which is preliminary data.</text>
</comment>
<dbReference type="InterPro" id="IPR017975">
    <property type="entry name" value="Tubulin_CS"/>
</dbReference>
<evidence type="ECO:0000256" key="11">
    <source>
        <dbReference type="ARBA" id="ARBA00049117"/>
    </source>
</evidence>
<evidence type="ECO:0000256" key="7">
    <source>
        <dbReference type="ARBA" id="ARBA00022801"/>
    </source>
</evidence>
<evidence type="ECO:0000256" key="10">
    <source>
        <dbReference type="ARBA" id="ARBA00034296"/>
    </source>
</evidence>
<dbReference type="InterPro" id="IPR032675">
    <property type="entry name" value="LRR_dom_sf"/>
</dbReference>
<dbReference type="PRINTS" id="PR01161">
    <property type="entry name" value="TUBULIN"/>
</dbReference>
<evidence type="ECO:0000256" key="5">
    <source>
        <dbReference type="ARBA" id="ARBA00022737"/>
    </source>
</evidence>
<evidence type="ECO:0000256" key="9">
    <source>
        <dbReference type="ARBA" id="ARBA00023134"/>
    </source>
</evidence>
<keyword evidence="5" id="KW-0677">Repeat</keyword>
<feature type="domain" description="Tubulin/FtsZ GTPase" evidence="13">
    <location>
        <begin position="322"/>
        <end position="519"/>
    </location>
</feature>
<dbReference type="Pfam" id="PF00091">
    <property type="entry name" value="Tubulin"/>
    <property type="match status" value="1"/>
</dbReference>
<evidence type="ECO:0000259" key="13">
    <source>
        <dbReference type="SMART" id="SM00864"/>
    </source>
</evidence>
<comment type="similarity">
    <text evidence="2">Belongs to the tubulin family.</text>
</comment>
<comment type="subcellular location">
    <subcellularLocation>
        <location evidence="1">Cytoplasm</location>
    </subcellularLocation>
</comment>
<evidence type="ECO:0008006" key="17">
    <source>
        <dbReference type="Google" id="ProtNLM"/>
    </source>
</evidence>
<comment type="catalytic activity">
    <reaction evidence="11">
        <text>GTP + H2O = GDP + phosphate + H(+)</text>
        <dbReference type="Rhea" id="RHEA:19669"/>
        <dbReference type="ChEBI" id="CHEBI:15377"/>
        <dbReference type="ChEBI" id="CHEBI:15378"/>
        <dbReference type="ChEBI" id="CHEBI:37565"/>
        <dbReference type="ChEBI" id="CHEBI:43474"/>
        <dbReference type="ChEBI" id="CHEBI:58189"/>
    </reaction>
    <physiologicalReaction direction="left-to-right" evidence="11">
        <dbReference type="Rhea" id="RHEA:19670"/>
    </physiologicalReaction>
</comment>
<comment type="function">
    <text evidence="10">Tubulin is the major constituent of microtubules, a cylinder consisting of laterally associated linear protofilaments composed of alpha- and beta-tubulin heterodimers. Microtubules grow by the addition of GTP-tubulin dimers to the microtubule end, where a stabilizing cap forms. Below the cap, tubulin dimers are in GDP-bound state, owing to GTPase activity of alpha-tubulin.</text>
</comment>
<gene>
    <name evidence="15" type="ORF">V6N12_023302</name>
</gene>
<dbReference type="InterPro" id="IPR002452">
    <property type="entry name" value="Alpha_tubulin"/>
</dbReference>
<dbReference type="CDD" id="cd02186">
    <property type="entry name" value="alpha_tubulin"/>
    <property type="match status" value="1"/>
</dbReference>
<dbReference type="SUPFAM" id="SSF55307">
    <property type="entry name" value="Tubulin C-terminal domain-like"/>
    <property type="match status" value="1"/>
</dbReference>
<dbReference type="PROSITE" id="PS00227">
    <property type="entry name" value="TUBULIN"/>
    <property type="match status" value="1"/>
</dbReference>
<evidence type="ECO:0000256" key="4">
    <source>
        <dbReference type="ARBA" id="ARBA00022701"/>
    </source>
</evidence>
<keyword evidence="7" id="KW-0378">Hydrolase</keyword>
<accession>A0ABR2FXB8</accession>
<feature type="compositionally biased region" description="Acidic residues" evidence="12">
    <location>
        <begin position="704"/>
        <end position="723"/>
    </location>
</feature>
<dbReference type="InterPro" id="IPR037103">
    <property type="entry name" value="Tubulin/FtsZ-like_C"/>
</dbReference>
<sequence length="723" mass="80936">MCNNFRLLRVLDYEGGSAYAGCKLSNDIGNLIHLRFLSLMGLGFSWRMEQLRHLYLPEYCSKKKKLKLATLTKLQTLVNFNSKRCHVEDLINMTDLRELVIYGPFEIQGFNEEELDKNPPIIEARYLHSLSINNYDGGIDPRHLNHLLSSCLSLCKLSLDVEISEVPKYDNLSSNLACITLRRCNLEEDPMPTLEKLPNLRILELYDKASRANNMCCSAQGFPKLESLELKQLPDLKEWNVDEGSMPCLGRLEIDQCSGLKMTIQMAGNGWLDLNQLFIVRGQAGIQVGNSCWELYCLEHGIQPDGMMPSSEDNAGANHDAFSTFFSETGSGKYVPRALFVDLEPTVIGEVRSGAYRQLFHPEQLISGKEDAANNFARGHYTAGRDIVEVCLDRLRKLADNCSGLQGFLMFNAVGGGTGSGLGSLLLERLSVEYGKKPKLGFTIYPSPQVSTAVVEPYNSVLSTHSLLEHTDVVVLLDNEAIYDICRLSLDIERPTYMNLNRLISQIISSLTTSLRFDGAINVDITEFQTNLVPYPRIHFMLSSYAPVISAAKAYHEKLSVPQITSSVFEPTSMMAKCDPRHGKYMACCLMYRGDVVPKDVNAAVRSIKTKRTVQFVDWCPTGFKCGINYQPPTVVPGGDLAEVKRAVCMISNNTAVAEVFSRIDHKYDLMYAKRAFVHWYVGEGMEEGEFSEAREDLAALEKDYEEVGADAPEDDEEPPEDD</sequence>
<dbReference type="Gene3D" id="1.10.287.600">
    <property type="entry name" value="Helix hairpin bin"/>
    <property type="match status" value="1"/>
</dbReference>
<dbReference type="EMBL" id="JBBPBM010000004">
    <property type="protein sequence ID" value="KAK8588890.1"/>
    <property type="molecule type" value="Genomic_DNA"/>
</dbReference>
<dbReference type="InterPro" id="IPR000217">
    <property type="entry name" value="Tubulin"/>
</dbReference>
<keyword evidence="3" id="KW-0963">Cytoplasm</keyword>
<feature type="region of interest" description="Disordered" evidence="12">
    <location>
        <begin position="702"/>
        <end position="723"/>
    </location>
</feature>
<proteinExistence type="inferred from homology"/>
<dbReference type="InterPro" id="IPR023123">
    <property type="entry name" value="Tubulin_C"/>
</dbReference>
<dbReference type="Gene3D" id="3.30.1330.20">
    <property type="entry name" value="Tubulin/FtsZ, C-terminal domain"/>
    <property type="match status" value="1"/>
</dbReference>
<evidence type="ECO:0000256" key="1">
    <source>
        <dbReference type="ARBA" id="ARBA00004496"/>
    </source>
</evidence>
<dbReference type="SMART" id="SM00865">
    <property type="entry name" value="Tubulin_C"/>
    <property type="match status" value="1"/>
</dbReference>
<dbReference type="SUPFAM" id="SSF52058">
    <property type="entry name" value="L domain-like"/>
    <property type="match status" value="1"/>
</dbReference>
<keyword evidence="8" id="KW-0460">Magnesium</keyword>
<protein>
    <recommendedName>
        <fullName evidence="17">Tubulin alpha chain</fullName>
    </recommendedName>
</protein>
<evidence type="ECO:0000256" key="12">
    <source>
        <dbReference type="SAM" id="MobiDB-lite"/>
    </source>
</evidence>
<keyword evidence="4" id="KW-0493">Microtubule</keyword>
<dbReference type="Pfam" id="PF03953">
    <property type="entry name" value="Tubulin_C"/>
    <property type="match status" value="1"/>
</dbReference>
<keyword evidence="9" id="KW-0342">GTP-binding</keyword>
<evidence type="ECO:0000256" key="6">
    <source>
        <dbReference type="ARBA" id="ARBA00022741"/>
    </source>
</evidence>
<dbReference type="PANTHER" id="PTHR11588">
    <property type="entry name" value="TUBULIN"/>
    <property type="match status" value="1"/>
</dbReference>
<organism evidence="15 16">
    <name type="scientific">Hibiscus sabdariffa</name>
    <name type="common">roselle</name>
    <dbReference type="NCBI Taxonomy" id="183260"/>
    <lineage>
        <taxon>Eukaryota</taxon>
        <taxon>Viridiplantae</taxon>
        <taxon>Streptophyta</taxon>
        <taxon>Embryophyta</taxon>
        <taxon>Tracheophyta</taxon>
        <taxon>Spermatophyta</taxon>
        <taxon>Magnoliopsida</taxon>
        <taxon>eudicotyledons</taxon>
        <taxon>Gunneridae</taxon>
        <taxon>Pentapetalae</taxon>
        <taxon>rosids</taxon>
        <taxon>malvids</taxon>
        <taxon>Malvales</taxon>
        <taxon>Malvaceae</taxon>
        <taxon>Malvoideae</taxon>
        <taxon>Hibiscus</taxon>
    </lineage>
</organism>
<dbReference type="Proteomes" id="UP001472677">
    <property type="component" value="Unassembled WGS sequence"/>
</dbReference>
<dbReference type="Gene3D" id="3.80.10.10">
    <property type="entry name" value="Ribonuclease Inhibitor"/>
    <property type="match status" value="1"/>
</dbReference>
<evidence type="ECO:0000259" key="14">
    <source>
        <dbReference type="SMART" id="SM00865"/>
    </source>
</evidence>
<name>A0ABR2FXB8_9ROSI</name>
<dbReference type="Gene3D" id="3.40.50.1440">
    <property type="entry name" value="Tubulin/FtsZ, GTPase domain"/>
    <property type="match status" value="1"/>
</dbReference>
<dbReference type="InterPro" id="IPR008280">
    <property type="entry name" value="Tub_FtsZ_C"/>
</dbReference>
<dbReference type="PRINTS" id="PR01162">
    <property type="entry name" value="ALPHATUBULIN"/>
</dbReference>
<dbReference type="InterPro" id="IPR018316">
    <property type="entry name" value="Tubulin/FtsZ_2-layer-sand-dom"/>
</dbReference>
<dbReference type="SUPFAM" id="SSF52490">
    <property type="entry name" value="Tubulin nucleotide-binding domain-like"/>
    <property type="match status" value="1"/>
</dbReference>
<evidence type="ECO:0000256" key="8">
    <source>
        <dbReference type="ARBA" id="ARBA00022842"/>
    </source>
</evidence>
<evidence type="ECO:0000313" key="16">
    <source>
        <dbReference type="Proteomes" id="UP001472677"/>
    </source>
</evidence>
<keyword evidence="16" id="KW-1185">Reference proteome</keyword>
<reference evidence="15 16" key="1">
    <citation type="journal article" date="2024" name="G3 (Bethesda)">
        <title>Genome assembly of Hibiscus sabdariffa L. provides insights into metabolisms of medicinal natural products.</title>
        <authorList>
            <person name="Kim T."/>
        </authorList>
    </citation>
    <scope>NUCLEOTIDE SEQUENCE [LARGE SCALE GENOMIC DNA]</scope>
    <source>
        <strain evidence="15">TK-2024</strain>
        <tissue evidence="15">Old leaves</tissue>
    </source>
</reference>
<keyword evidence="6" id="KW-0547">Nucleotide-binding</keyword>
<dbReference type="SMART" id="SM00864">
    <property type="entry name" value="Tubulin"/>
    <property type="match status" value="1"/>
</dbReference>
<feature type="domain" description="Tubulin/FtsZ 2-layer sandwich" evidence="14">
    <location>
        <begin position="521"/>
        <end position="666"/>
    </location>
</feature>
<evidence type="ECO:0000256" key="2">
    <source>
        <dbReference type="ARBA" id="ARBA00009636"/>
    </source>
</evidence>
<evidence type="ECO:0000256" key="3">
    <source>
        <dbReference type="ARBA" id="ARBA00022490"/>
    </source>
</evidence>